<dbReference type="InterPro" id="IPR003961">
    <property type="entry name" value="FN3_dom"/>
</dbReference>
<keyword evidence="6" id="KW-1185">Reference proteome</keyword>
<evidence type="ECO:0000256" key="3">
    <source>
        <dbReference type="SAM" id="MobiDB-lite"/>
    </source>
</evidence>
<dbReference type="AlphaFoldDB" id="A0A7W7G498"/>
<dbReference type="EMBL" id="JACHMF010000001">
    <property type="protein sequence ID" value="MBB4693581.1"/>
    <property type="molecule type" value="Genomic_DNA"/>
</dbReference>
<sequence length="125" mass="12737">MAAVIAVAALVFVLANRSSDGSDSGDVPTLAGSPPSEVTLDDRGTTVAVTWADPTGGTVPFMVIMGRPGQELKPAGTLVPGKTSFEMDGLNANLNYCFAVVAVYSGNKFATSPQACTSRASATPR</sequence>
<dbReference type="PROSITE" id="PS50853">
    <property type="entry name" value="FN3"/>
    <property type="match status" value="1"/>
</dbReference>
<name>A0A7W7G498_9ACTN</name>
<feature type="domain" description="Fibronectin type-III" evidence="4">
    <location>
        <begin position="34"/>
        <end position="125"/>
    </location>
</feature>
<dbReference type="Proteomes" id="UP000542742">
    <property type="component" value="Unassembled WGS sequence"/>
</dbReference>
<evidence type="ECO:0000313" key="6">
    <source>
        <dbReference type="Proteomes" id="UP000542742"/>
    </source>
</evidence>
<keyword evidence="2" id="KW-0624">Polysaccharide degradation</keyword>
<dbReference type="GO" id="GO:0000272">
    <property type="term" value="P:polysaccharide catabolic process"/>
    <property type="evidence" value="ECO:0007669"/>
    <property type="project" value="UniProtKB-KW"/>
</dbReference>
<dbReference type="CDD" id="cd00063">
    <property type="entry name" value="FN3"/>
    <property type="match status" value="1"/>
</dbReference>
<evidence type="ECO:0000313" key="5">
    <source>
        <dbReference type="EMBL" id="MBB4693581.1"/>
    </source>
</evidence>
<keyword evidence="2" id="KW-0119">Carbohydrate metabolism</keyword>
<proteinExistence type="predicted"/>
<keyword evidence="1" id="KW-0378">Hydrolase</keyword>
<dbReference type="RefSeq" id="WP_239093062.1">
    <property type="nucleotide sequence ID" value="NZ_BOMC01000056.1"/>
</dbReference>
<organism evidence="5 6">
    <name type="scientific">Paractinoplanes abujensis</name>
    <dbReference type="NCBI Taxonomy" id="882441"/>
    <lineage>
        <taxon>Bacteria</taxon>
        <taxon>Bacillati</taxon>
        <taxon>Actinomycetota</taxon>
        <taxon>Actinomycetes</taxon>
        <taxon>Micromonosporales</taxon>
        <taxon>Micromonosporaceae</taxon>
        <taxon>Paractinoplanes</taxon>
    </lineage>
</organism>
<protein>
    <recommendedName>
        <fullName evidence="4">Fibronectin type-III domain-containing protein</fullName>
    </recommendedName>
</protein>
<accession>A0A7W7G498</accession>
<evidence type="ECO:0000259" key="4">
    <source>
        <dbReference type="PROSITE" id="PS50853"/>
    </source>
</evidence>
<dbReference type="Gene3D" id="2.60.40.10">
    <property type="entry name" value="Immunoglobulins"/>
    <property type="match status" value="1"/>
</dbReference>
<dbReference type="SUPFAM" id="SSF49265">
    <property type="entry name" value="Fibronectin type III"/>
    <property type="match status" value="1"/>
</dbReference>
<evidence type="ECO:0000256" key="2">
    <source>
        <dbReference type="ARBA" id="ARBA00023326"/>
    </source>
</evidence>
<reference evidence="5 6" key="1">
    <citation type="submission" date="2020-08" db="EMBL/GenBank/DDBJ databases">
        <title>Sequencing the genomes of 1000 actinobacteria strains.</title>
        <authorList>
            <person name="Klenk H.-P."/>
        </authorList>
    </citation>
    <scope>NUCLEOTIDE SEQUENCE [LARGE SCALE GENOMIC DNA]</scope>
    <source>
        <strain evidence="5 6">DSM 45518</strain>
    </source>
</reference>
<evidence type="ECO:0000256" key="1">
    <source>
        <dbReference type="ARBA" id="ARBA00023295"/>
    </source>
</evidence>
<dbReference type="InterPro" id="IPR036116">
    <property type="entry name" value="FN3_sf"/>
</dbReference>
<feature type="region of interest" description="Disordered" evidence="3">
    <location>
        <begin position="18"/>
        <end position="41"/>
    </location>
</feature>
<dbReference type="InterPro" id="IPR013783">
    <property type="entry name" value="Ig-like_fold"/>
</dbReference>
<keyword evidence="1" id="KW-0326">Glycosidase</keyword>
<gene>
    <name evidence="5" type="ORF">BKA14_003729</name>
</gene>
<dbReference type="GO" id="GO:0016798">
    <property type="term" value="F:hydrolase activity, acting on glycosyl bonds"/>
    <property type="evidence" value="ECO:0007669"/>
    <property type="project" value="UniProtKB-KW"/>
</dbReference>
<comment type="caution">
    <text evidence="5">The sequence shown here is derived from an EMBL/GenBank/DDBJ whole genome shotgun (WGS) entry which is preliminary data.</text>
</comment>